<feature type="domain" description="DUF5615" evidence="1">
    <location>
        <begin position="1"/>
        <end position="86"/>
    </location>
</feature>
<keyword evidence="3" id="KW-1185">Reference proteome</keyword>
<name>A0A5B9QAG5_9BACT</name>
<sequence length="107" mass="11807">MRFHRDEQVDPAIAAGLRQGGFDVTTTAGAELLSAPDGSLVALAEKENRVIFTHDQDCLRIHPKGTIHAGVFYCPPQSKSIGQIIRHLCLMHDCLEASEMQGNFEYL</sequence>
<dbReference type="KEGG" id="bgok:Pr1d_33730"/>
<dbReference type="OrthoDB" id="280265at2"/>
<evidence type="ECO:0000259" key="1">
    <source>
        <dbReference type="Pfam" id="PF18480"/>
    </source>
</evidence>
<gene>
    <name evidence="2" type="ORF">Pr1d_33730</name>
</gene>
<dbReference type="EMBL" id="CP042913">
    <property type="protein sequence ID" value="QEG36064.1"/>
    <property type="molecule type" value="Genomic_DNA"/>
</dbReference>
<dbReference type="RefSeq" id="WP_148076418.1">
    <property type="nucleotide sequence ID" value="NZ_CP042913.1"/>
</dbReference>
<accession>A0A5B9QAG5</accession>
<proteinExistence type="predicted"/>
<evidence type="ECO:0000313" key="2">
    <source>
        <dbReference type="EMBL" id="QEG36064.1"/>
    </source>
</evidence>
<evidence type="ECO:0000313" key="3">
    <source>
        <dbReference type="Proteomes" id="UP000323917"/>
    </source>
</evidence>
<dbReference type="Proteomes" id="UP000323917">
    <property type="component" value="Chromosome"/>
</dbReference>
<organism evidence="2 3">
    <name type="scientific">Bythopirellula goksoeyrii</name>
    <dbReference type="NCBI Taxonomy" id="1400387"/>
    <lineage>
        <taxon>Bacteria</taxon>
        <taxon>Pseudomonadati</taxon>
        <taxon>Planctomycetota</taxon>
        <taxon>Planctomycetia</taxon>
        <taxon>Pirellulales</taxon>
        <taxon>Lacipirellulaceae</taxon>
        <taxon>Bythopirellula</taxon>
    </lineage>
</organism>
<protein>
    <recommendedName>
        <fullName evidence="1">DUF5615 domain-containing protein</fullName>
    </recommendedName>
</protein>
<reference evidence="2 3" key="1">
    <citation type="submission" date="2019-08" db="EMBL/GenBank/DDBJ databases">
        <title>Deep-cultivation of Planctomycetes and their phenomic and genomic characterization uncovers novel biology.</title>
        <authorList>
            <person name="Wiegand S."/>
            <person name="Jogler M."/>
            <person name="Boedeker C."/>
            <person name="Pinto D."/>
            <person name="Vollmers J."/>
            <person name="Rivas-Marin E."/>
            <person name="Kohn T."/>
            <person name="Peeters S.H."/>
            <person name="Heuer A."/>
            <person name="Rast P."/>
            <person name="Oberbeckmann S."/>
            <person name="Bunk B."/>
            <person name="Jeske O."/>
            <person name="Meyerdierks A."/>
            <person name="Storesund J.E."/>
            <person name="Kallscheuer N."/>
            <person name="Luecker S."/>
            <person name="Lage O.M."/>
            <person name="Pohl T."/>
            <person name="Merkel B.J."/>
            <person name="Hornburger P."/>
            <person name="Mueller R.-W."/>
            <person name="Bruemmer F."/>
            <person name="Labrenz M."/>
            <person name="Spormann A.M."/>
            <person name="Op den Camp H."/>
            <person name="Overmann J."/>
            <person name="Amann R."/>
            <person name="Jetten M.S.M."/>
            <person name="Mascher T."/>
            <person name="Medema M.H."/>
            <person name="Devos D.P."/>
            <person name="Kaster A.-K."/>
            <person name="Ovreas L."/>
            <person name="Rohde M."/>
            <person name="Galperin M.Y."/>
            <person name="Jogler C."/>
        </authorList>
    </citation>
    <scope>NUCLEOTIDE SEQUENCE [LARGE SCALE GENOMIC DNA]</scope>
    <source>
        <strain evidence="2 3">Pr1d</strain>
    </source>
</reference>
<dbReference type="Pfam" id="PF18480">
    <property type="entry name" value="DUF5615"/>
    <property type="match status" value="1"/>
</dbReference>
<dbReference type="AlphaFoldDB" id="A0A5B9QAG5"/>
<dbReference type="InterPro" id="IPR041049">
    <property type="entry name" value="DUF5615"/>
</dbReference>